<dbReference type="PANTHER" id="PTHR11545">
    <property type="entry name" value="RIBOSOMAL PROTEIN L13"/>
    <property type="match status" value="1"/>
</dbReference>
<dbReference type="GO" id="GO:0003729">
    <property type="term" value="F:mRNA binding"/>
    <property type="evidence" value="ECO:0007669"/>
    <property type="project" value="TreeGrafter"/>
</dbReference>
<dbReference type="HAMAP" id="MF_01366">
    <property type="entry name" value="Ribosomal_uL13"/>
    <property type="match status" value="1"/>
</dbReference>
<evidence type="ECO:0000256" key="2">
    <source>
        <dbReference type="ARBA" id="ARBA00022980"/>
    </source>
</evidence>
<dbReference type="STRING" id="1353009.A0A1Y2IC10"/>
<protein>
    <submittedName>
        <fullName evidence="5">60S ribosomal protein L23</fullName>
    </submittedName>
</protein>
<dbReference type="Proteomes" id="UP000193067">
    <property type="component" value="Unassembled WGS sequence"/>
</dbReference>
<dbReference type="InterPro" id="IPR036899">
    <property type="entry name" value="Ribosomal_uL13_sf"/>
</dbReference>
<evidence type="ECO:0000256" key="4">
    <source>
        <dbReference type="RuleBase" id="RU003877"/>
    </source>
</evidence>
<keyword evidence="6" id="KW-1185">Reference proteome</keyword>
<evidence type="ECO:0000313" key="6">
    <source>
        <dbReference type="Proteomes" id="UP000193067"/>
    </source>
</evidence>
<keyword evidence="2 4" id="KW-0689">Ribosomal protein</keyword>
<gene>
    <name evidence="5" type="ORF">PYCCODRAFT_1471454</name>
</gene>
<name>A0A1Y2IC10_TRAC3</name>
<dbReference type="CDD" id="cd00392">
    <property type="entry name" value="Ribosomal_L13"/>
    <property type="match status" value="1"/>
</dbReference>
<dbReference type="OrthoDB" id="274622at2759"/>
<dbReference type="AlphaFoldDB" id="A0A1Y2IC10"/>
<dbReference type="GO" id="GO:0006412">
    <property type="term" value="P:translation"/>
    <property type="evidence" value="ECO:0007669"/>
    <property type="project" value="InterPro"/>
</dbReference>
<dbReference type="NCBIfam" id="TIGR01066">
    <property type="entry name" value="rplM_bact"/>
    <property type="match status" value="1"/>
</dbReference>
<dbReference type="Pfam" id="PF00572">
    <property type="entry name" value="Ribosomal_L13"/>
    <property type="match status" value="1"/>
</dbReference>
<organism evidence="5 6">
    <name type="scientific">Trametes coccinea (strain BRFM310)</name>
    <name type="common">Pycnoporus coccineus</name>
    <dbReference type="NCBI Taxonomy" id="1353009"/>
    <lineage>
        <taxon>Eukaryota</taxon>
        <taxon>Fungi</taxon>
        <taxon>Dikarya</taxon>
        <taxon>Basidiomycota</taxon>
        <taxon>Agaricomycotina</taxon>
        <taxon>Agaricomycetes</taxon>
        <taxon>Polyporales</taxon>
        <taxon>Polyporaceae</taxon>
        <taxon>Trametes</taxon>
    </lineage>
</organism>
<dbReference type="PANTHER" id="PTHR11545:SF2">
    <property type="entry name" value="LARGE RIBOSOMAL SUBUNIT PROTEIN UL13M"/>
    <property type="match status" value="1"/>
</dbReference>
<dbReference type="InterPro" id="IPR005823">
    <property type="entry name" value="Ribosomal_uL13_bac-type"/>
</dbReference>
<keyword evidence="3 4" id="KW-0687">Ribonucleoprotein</keyword>
<dbReference type="EMBL" id="KZ084144">
    <property type="protein sequence ID" value="OSC97960.1"/>
    <property type="molecule type" value="Genomic_DNA"/>
</dbReference>
<dbReference type="GO" id="GO:0005762">
    <property type="term" value="C:mitochondrial large ribosomal subunit"/>
    <property type="evidence" value="ECO:0007669"/>
    <property type="project" value="TreeGrafter"/>
</dbReference>
<dbReference type="PROSITE" id="PS00783">
    <property type="entry name" value="RIBOSOMAL_L13"/>
    <property type="match status" value="1"/>
</dbReference>
<accession>A0A1Y2IC10</accession>
<dbReference type="PIRSF" id="PIRSF002181">
    <property type="entry name" value="Ribosomal_L13"/>
    <property type="match status" value="1"/>
</dbReference>
<dbReference type="Gene3D" id="3.90.1180.10">
    <property type="entry name" value="Ribosomal protein L13"/>
    <property type="match status" value="1"/>
</dbReference>
<dbReference type="SUPFAM" id="SSF52161">
    <property type="entry name" value="Ribosomal protein L13"/>
    <property type="match status" value="1"/>
</dbReference>
<sequence>MSQAIGKTALAYARVWHHVDASDRVLGKLAERIAIVLMGKHKPIYDPGVDCGDYVVVTNARNIKVTGKKAQQLVYRHHTMFPGGLKEIEYKEMMRRKPDEIIRQAVSGMLPKNKLRERRLERLRIFADDDMGVFKDNILKRWEDGTLPPRTN</sequence>
<evidence type="ECO:0000256" key="3">
    <source>
        <dbReference type="ARBA" id="ARBA00023274"/>
    </source>
</evidence>
<evidence type="ECO:0000256" key="1">
    <source>
        <dbReference type="ARBA" id="ARBA00006227"/>
    </source>
</evidence>
<dbReference type="GO" id="GO:0003735">
    <property type="term" value="F:structural constituent of ribosome"/>
    <property type="evidence" value="ECO:0007669"/>
    <property type="project" value="InterPro"/>
</dbReference>
<evidence type="ECO:0000313" key="5">
    <source>
        <dbReference type="EMBL" id="OSC97960.1"/>
    </source>
</evidence>
<dbReference type="InterPro" id="IPR023563">
    <property type="entry name" value="Ribosomal_uL13_CS"/>
</dbReference>
<comment type="similarity">
    <text evidence="1 4">Belongs to the universal ribosomal protein uL13 family.</text>
</comment>
<dbReference type="GO" id="GO:0017148">
    <property type="term" value="P:negative regulation of translation"/>
    <property type="evidence" value="ECO:0007669"/>
    <property type="project" value="TreeGrafter"/>
</dbReference>
<proteinExistence type="inferred from homology"/>
<dbReference type="InterPro" id="IPR005822">
    <property type="entry name" value="Ribosomal_uL13"/>
</dbReference>
<reference evidence="5 6" key="1">
    <citation type="journal article" date="2015" name="Biotechnol. Biofuels">
        <title>Enhanced degradation of softwood versus hardwood by the white-rot fungus Pycnoporus coccineus.</title>
        <authorList>
            <person name="Couturier M."/>
            <person name="Navarro D."/>
            <person name="Chevret D."/>
            <person name="Henrissat B."/>
            <person name="Piumi F."/>
            <person name="Ruiz-Duenas F.J."/>
            <person name="Martinez A.T."/>
            <person name="Grigoriev I.V."/>
            <person name="Riley R."/>
            <person name="Lipzen A."/>
            <person name="Berrin J.G."/>
            <person name="Master E.R."/>
            <person name="Rosso M.N."/>
        </authorList>
    </citation>
    <scope>NUCLEOTIDE SEQUENCE [LARGE SCALE GENOMIC DNA]</scope>
    <source>
        <strain evidence="5 6">BRFM310</strain>
    </source>
</reference>